<accession>A0AAW0AJY9</accession>
<dbReference type="Proteomes" id="UP001362999">
    <property type="component" value="Unassembled WGS sequence"/>
</dbReference>
<dbReference type="EMBL" id="JAWWNJ010000066">
    <property type="protein sequence ID" value="KAK7012326.1"/>
    <property type="molecule type" value="Genomic_DNA"/>
</dbReference>
<gene>
    <name evidence="1" type="ORF">R3P38DRAFT_3364981</name>
</gene>
<comment type="caution">
    <text evidence="1">The sequence shown here is derived from an EMBL/GenBank/DDBJ whole genome shotgun (WGS) entry which is preliminary data.</text>
</comment>
<evidence type="ECO:0000313" key="1">
    <source>
        <dbReference type="EMBL" id="KAK7012326.1"/>
    </source>
</evidence>
<keyword evidence="2" id="KW-1185">Reference proteome</keyword>
<name>A0AAW0AJY9_9AGAR</name>
<sequence>MFVEGGWGAPPSLKKGKKVTIEKHPKTRRRLNIGAENILRDHAGLNDNITLSLAFGAGVFTKHPIVRFAGLSPNKMRSPHRQSAPRSEYRILSTPVSPFARACRQPELGQAGHTSDIVIHISSCLFGPSRMSLCSSSSPSMASVVAPFETQEPFAARNPLAFCPASCRKWLTSTCTTFLAESSNHIFPAVEDRIASTLENIFHSPHTEKECDRNLPYRLRCQWRLDW</sequence>
<reference evidence="1 2" key="1">
    <citation type="journal article" date="2024" name="J Genomics">
        <title>Draft genome sequencing and assembly of Favolaschia claudopus CIRM-BRFM 2984 isolated from oak limbs.</title>
        <authorList>
            <person name="Navarro D."/>
            <person name="Drula E."/>
            <person name="Chaduli D."/>
            <person name="Cazenave R."/>
            <person name="Ahrendt S."/>
            <person name="Wang J."/>
            <person name="Lipzen A."/>
            <person name="Daum C."/>
            <person name="Barry K."/>
            <person name="Grigoriev I.V."/>
            <person name="Favel A."/>
            <person name="Rosso M.N."/>
            <person name="Martin F."/>
        </authorList>
    </citation>
    <scope>NUCLEOTIDE SEQUENCE [LARGE SCALE GENOMIC DNA]</scope>
    <source>
        <strain evidence="1 2">CIRM-BRFM 2984</strain>
    </source>
</reference>
<proteinExistence type="predicted"/>
<evidence type="ECO:0000313" key="2">
    <source>
        <dbReference type="Proteomes" id="UP001362999"/>
    </source>
</evidence>
<dbReference type="AlphaFoldDB" id="A0AAW0AJY9"/>
<protein>
    <submittedName>
        <fullName evidence="1">Uncharacterized protein</fullName>
    </submittedName>
</protein>
<organism evidence="1 2">
    <name type="scientific">Favolaschia claudopus</name>
    <dbReference type="NCBI Taxonomy" id="2862362"/>
    <lineage>
        <taxon>Eukaryota</taxon>
        <taxon>Fungi</taxon>
        <taxon>Dikarya</taxon>
        <taxon>Basidiomycota</taxon>
        <taxon>Agaricomycotina</taxon>
        <taxon>Agaricomycetes</taxon>
        <taxon>Agaricomycetidae</taxon>
        <taxon>Agaricales</taxon>
        <taxon>Marasmiineae</taxon>
        <taxon>Mycenaceae</taxon>
        <taxon>Favolaschia</taxon>
    </lineage>
</organism>